<keyword evidence="5" id="KW-0720">Serine protease</keyword>
<evidence type="ECO:0000256" key="5">
    <source>
        <dbReference type="ARBA" id="ARBA00022825"/>
    </source>
</evidence>
<gene>
    <name evidence="6" type="ORF">CCAX7_28140</name>
</gene>
<name>A0A402CTD7_9BACT</name>
<dbReference type="InterPro" id="IPR029058">
    <property type="entry name" value="AB_hydrolase_fold"/>
</dbReference>
<organism evidence="6 7">
    <name type="scientific">Capsulimonas corticalis</name>
    <dbReference type="NCBI Taxonomy" id="2219043"/>
    <lineage>
        <taxon>Bacteria</taxon>
        <taxon>Bacillati</taxon>
        <taxon>Armatimonadota</taxon>
        <taxon>Armatimonadia</taxon>
        <taxon>Capsulimonadales</taxon>
        <taxon>Capsulimonadaceae</taxon>
        <taxon>Capsulimonas</taxon>
    </lineage>
</organism>
<accession>A0A402CTD7</accession>
<dbReference type="AlphaFoldDB" id="A0A402CTD7"/>
<dbReference type="PRINTS" id="PR00862">
    <property type="entry name" value="PROLIGOPTASE"/>
</dbReference>
<dbReference type="GO" id="GO:0005829">
    <property type="term" value="C:cytosol"/>
    <property type="evidence" value="ECO:0007669"/>
    <property type="project" value="TreeGrafter"/>
</dbReference>
<protein>
    <recommendedName>
        <fullName evidence="2">prolyl oligopeptidase</fullName>
        <ecNumber evidence="2">3.4.21.26</ecNumber>
    </recommendedName>
</protein>
<evidence type="ECO:0000256" key="2">
    <source>
        <dbReference type="ARBA" id="ARBA00011897"/>
    </source>
</evidence>
<reference evidence="6 7" key="1">
    <citation type="journal article" date="2019" name="Int. J. Syst. Evol. Microbiol.">
        <title>Capsulimonas corticalis gen. nov., sp. nov., an aerobic capsulated bacterium, of a novel bacterial order, Capsulimonadales ord. nov., of the class Armatimonadia of the phylum Armatimonadetes.</title>
        <authorList>
            <person name="Li J."/>
            <person name="Kudo C."/>
            <person name="Tonouchi A."/>
        </authorList>
    </citation>
    <scope>NUCLEOTIDE SEQUENCE [LARGE SCALE GENOMIC DNA]</scope>
    <source>
        <strain evidence="6 7">AX-7</strain>
    </source>
</reference>
<keyword evidence="7" id="KW-1185">Reference proteome</keyword>
<comment type="catalytic activity">
    <reaction evidence="1">
        <text>Hydrolysis of Pro-|-Xaa &gt;&gt; Ala-|-Xaa in oligopeptides.</text>
        <dbReference type="EC" id="3.4.21.26"/>
    </reaction>
</comment>
<dbReference type="EC" id="3.4.21.26" evidence="2"/>
<dbReference type="GO" id="GO:0070012">
    <property type="term" value="F:oligopeptidase activity"/>
    <property type="evidence" value="ECO:0007669"/>
    <property type="project" value="TreeGrafter"/>
</dbReference>
<proteinExistence type="predicted"/>
<dbReference type="SUPFAM" id="SSF53474">
    <property type="entry name" value="alpha/beta-Hydrolases"/>
    <property type="match status" value="1"/>
</dbReference>
<dbReference type="InterPro" id="IPR002470">
    <property type="entry name" value="Peptidase_S9A"/>
</dbReference>
<keyword evidence="4" id="KW-0378">Hydrolase</keyword>
<evidence type="ECO:0000256" key="3">
    <source>
        <dbReference type="ARBA" id="ARBA00022670"/>
    </source>
</evidence>
<dbReference type="Gene3D" id="3.40.50.1820">
    <property type="entry name" value="alpha/beta hydrolase"/>
    <property type="match status" value="1"/>
</dbReference>
<evidence type="ECO:0000256" key="1">
    <source>
        <dbReference type="ARBA" id="ARBA00001070"/>
    </source>
</evidence>
<dbReference type="InterPro" id="IPR051167">
    <property type="entry name" value="Prolyl_oligopep/macrocyclase"/>
</dbReference>
<sequence>MVSWLHGQSEYTKSVLGSIPGRDKILARIQRLDAAGQSVEGVETGGGRYFYLKTEPSFNSPKLFVRDGLGGAERVLVDPERLTRKGVHYAIDYFTASRDGRYVAYALSPGGSEDSVLHVIDAASGRNLAENIDRAQYGDISWRADGRSFFYVRLQKLAAGADPIDRYKKSRVYLHTLGANPDNDKAIFGYGLSPRASMAVDDDPGVLTMPDCDEMFGVVAHGVANELTVYMAPLASAGRGAIPWRKIVDVPDGVVSMDVHGSTLFLLTHKEASRFKIVSVDLRHPELARARIVVAPSGSVITALGAAGDALYVETRDGGIGRLLRVDYQGGSARRLPLPFEGAIGSLVTYEDRPGALFMETGWTHSALWYRYDPRTQRASDTGLKRLSPIRFTQIASREVKARGADGTPIPLSIVYPRNIKLDGSHPLMMEGYGAYGSTIDPAFDPTTLAWLERGGVLAYAHVRGGGEYGEDWHRAGMKQTKPNTWRDLIACGEYLIAKGYTSPKRLAIEGASAGGITVGRALTERPDLFGAAIDLVGVSNPVRQELSPNGPPNIPEFGSALTPNGFRDLLAMDAYHHVQDGVKYPAVLLTTGINDPRVASWEPAKLAARLQAATVSGKPILLRVDYDAGHGMGSTKAQNDAELADEYAFLLHQFGVSGF</sequence>
<evidence type="ECO:0000313" key="7">
    <source>
        <dbReference type="Proteomes" id="UP000287394"/>
    </source>
</evidence>
<evidence type="ECO:0000256" key="4">
    <source>
        <dbReference type="ARBA" id="ARBA00022801"/>
    </source>
</evidence>
<dbReference type="Proteomes" id="UP000287394">
    <property type="component" value="Chromosome"/>
</dbReference>
<dbReference type="SUPFAM" id="SSF50993">
    <property type="entry name" value="Peptidase/esterase 'gauge' domain"/>
    <property type="match status" value="1"/>
</dbReference>
<dbReference type="GO" id="GO:0004252">
    <property type="term" value="F:serine-type endopeptidase activity"/>
    <property type="evidence" value="ECO:0007669"/>
    <property type="project" value="UniProtKB-EC"/>
</dbReference>
<dbReference type="PANTHER" id="PTHR42881">
    <property type="entry name" value="PROLYL ENDOPEPTIDASE"/>
    <property type="match status" value="1"/>
</dbReference>
<dbReference type="Pfam" id="PF02897">
    <property type="entry name" value="Peptidase_S9_N"/>
    <property type="match status" value="1"/>
</dbReference>
<evidence type="ECO:0000313" key="6">
    <source>
        <dbReference type="EMBL" id="BDI30763.1"/>
    </source>
</evidence>
<dbReference type="InterPro" id="IPR023302">
    <property type="entry name" value="Pept_S9A_N"/>
</dbReference>
<dbReference type="Pfam" id="PF00326">
    <property type="entry name" value="Peptidase_S9"/>
    <property type="match status" value="1"/>
</dbReference>
<dbReference type="KEGG" id="ccot:CCAX7_28140"/>
<dbReference type="EMBL" id="AP025739">
    <property type="protein sequence ID" value="BDI30763.1"/>
    <property type="molecule type" value="Genomic_DNA"/>
</dbReference>
<dbReference type="InterPro" id="IPR001375">
    <property type="entry name" value="Peptidase_S9_cat"/>
</dbReference>
<dbReference type="PANTHER" id="PTHR42881:SF2">
    <property type="entry name" value="PROLYL ENDOPEPTIDASE"/>
    <property type="match status" value="1"/>
</dbReference>
<keyword evidence="3" id="KW-0645">Protease</keyword>
<dbReference type="GO" id="GO:0006508">
    <property type="term" value="P:proteolysis"/>
    <property type="evidence" value="ECO:0007669"/>
    <property type="project" value="UniProtKB-KW"/>
</dbReference>
<dbReference type="Gene3D" id="2.130.10.120">
    <property type="entry name" value="Prolyl oligopeptidase, N-terminal domain"/>
    <property type="match status" value="1"/>
</dbReference>